<accession>A0A1I1FD79</accession>
<keyword evidence="3" id="KW-1185">Reference proteome</keyword>
<gene>
    <name evidence="2" type="ORF">SAMN05421773_101692</name>
</gene>
<evidence type="ECO:0000313" key="3">
    <source>
        <dbReference type="Proteomes" id="UP000199207"/>
    </source>
</evidence>
<dbReference type="OrthoDB" id="4870610at2"/>
<feature type="compositionally biased region" description="Low complexity" evidence="1">
    <location>
        <begin position="1"/>
        <end position="14"/>
    </location>
</feature>
<reference evidence="2 3" key="1">
    <citation type="submission" date="2016-10" db="EMBL/GenBank/DDBJ databases">
        <authorList>
            <person name="de Groot N.N."/>
        </authorList>
    </citation>
    <scope>NUCLEOTIDE SEQUENCE [LARGE SCALE GENOMIC DNA]</scope>
    <source>
        <strain evidence="2 3">CGMCC 4.5739</strain>
    </source>
</reference>
<dbReference type="AlphaFoldDB" id="A0A1I1FD79"/>
<evidence type="ECO:0000313" key="2">
    <source>
        <dbReference type="EMBL" id="SFB97439.1"/>
    </source>
</evidence>
<dbReference type="STRING" id="910347.SAMN05421773_101692"/>
<proteinExistence type="predicted"/>
<dbReference type="EMBL" id="FOLM01000001">
    <property type="protein sequence ID" value="SFB97439.1"/>
    <property type="molecule type" value="Genomic_DNA"/>
</dbReference>
<name>A0A1I1FD79_9ACTN</name>
<evidence type="ECO:0008006" key="4">
    <source>
        <dbReference type="Google" id="ProtNLM"/>
    </source>
</evidence>
<feature type="region of interest" description="Disordered" evidence="1">
    <location>
        <begin position="1"/>
        <end position="26"/>
    </location>
</feature>
<dbReference type="Proteomes" id="UP000199207">
    <property type="component" value="Unassembled WGS sequence"/>
</dbReference>
<dbReference type="RefSeq" id="WP_093837055.1">
    <property type="nucleotide sequence ID" value="NZ_FOLM01000001.1"/>
</dbReference>
<protein>
    <recommendedName>
        <fullName evidence="4">Transcriptional regulator, AbiEi antitoxin, Type IV TA system</fullName>
    </recommendedName>
</protein>
<organism evidence="2 3">
    <name type="scientific">Streptomyces aidingensis</name>
    <dbReference type="NCBI Taxonomy" id="910347"/>
    <lineage>
        <taxon>Bacteria</taxon>
        <taxon>Bacillati</taxon>
        <taxon>Actinomycetota</taxon>
        <taxon>Actinomycetes</taxon>
        <taxon>Kitasatosporales</taxon>
        <taxon>Streptomycetaceae</taxon>
        <taxon>Streptomyces</taxon>
    </lineage>
</organism>
<sequence length="351" mass="38024">MSNNTPHTPHTPHTPGSPLPPHPVPLRLLDNARHRVLTVRELRRHGIAPAETSARCRPGGPWQMPMPGVCLLHSGRPSGEELLQAALRWTGGREGETMVTGLAALALHGFTTAPPLAALDRMDILVPRTRRLRSTGCARIVRSHHLPRPQRRDGFPVAPVARALADAVGRTPDPAAVRSLLTEAVREGHCGPAALVRELDRARLLSRRPVRAVVEVLMAEGRAPAEERLIRLVRAAGLPEPFWNVDLRLPEGPFLGGVDAYWPQEAVAVEIDSRAHGPDGGPDDGRHHYARKRAMLGRAGIILVHLTPRMLRDAAGQQAEVVRAALLGRYGGGGGPDGDWQPPVHVVVLPR</sequence>
<feature type="compositionally biased region" description="Pro residues" evidence="1">
    <location>
        <begin position="15"/>
        <end position="24"/>
    </location>
</feature>
<evidence type="ECO:0000256" key="1">
    <source>
        <dbReference type="SAM" id="MobiDB-lite"/>
    </source>
</evidence>